<comment type="caution">
    <text evidence="5">The sequence shown here is derived from an EMBL/GenBank/DDBJ whole genome shotgun (WGS) entry which is preliminary data.</text>
</comment>
<feature type="transmembrane region" description="Helical" evidence="4">
    <location>
        <begin position="179"/>
        <end position="200"/>
    </location>
</feature>
<accession>A0A1Q9EMS9</accession>
<evidence type="ECO:0000256" key="4">
    <source>
        <dbReference type="SAM" id="Phobius"/>
    </source>
</evidence>
<proteinExistence type="predicted"/>
<keyword evidence="4" id="KW-0812">Transmembrane</keyword>
<dbReference type="InterPro" id="IPR051625">
    <property type="entry name" value="Signaling_Regulatory_Domain"/>
</dbReference>
<feature type="repeat" description="RCC1" evidence="2">
    <location>
        <begin position="821"/>
        <end position="879"/>
    </location>
</feature>
<feature type="region of interest" description="Disordered" evidence="3">
    <location>
        <begin position="1498"/>
        <end position="1576"/>
    </location>
</feature>
<dbReference type="Gene3D" id="1.10.238.10">
    <property type="entry name" value="EF-hand"/>
    <property type="match status" value="1"/>
</dbReference>
<feature type="compositionally biased region" description="Low complexity" evidence="3">
    <location>
        <begin position="7"/>
        <end position="19"/>
    </location>
</feature>
<feature type="region of interest" description="Disordered" evidence="3">
    <location>
        <begin position="1"/>
        <end position="59"/>
    </location>
</feature>
<feature type="compositionally biased region" description="Low complexity" evidence="3">
    <location>
        <begin position="1617"/>
        <end position="1631"/>
    </location>
</feature>
<feature type="compositionally biased region" description="Basic and acidic residues" evidence="3">
    <location>
        <begin position="28"/>
        <end position="50"/>
    </location>
</feature>
<feature type="repeat" description="RCC1" evidence="2">
    <location>
        <begin position="880"/>
        <end position="934"/>
    </location>
</feature>
<dbReference type="InterPro" id="IPR000408">
    <property type="entry name" value="Reg_chr_condens"/>
</dbReference>
<dbReference type="PRINTS" id="PR00633">
    <property type="entry name" value="RCCNDNSATION"/>
</dbReference>
<keyword evidence="6" id="KW-1185">Reference proteome</keyword>
<dbReference type="OrthoDB" id="16281at2759"/>
<evidence type="ECO:0000256" key="3">
    <source>
        <dbReference type="SAM" id="MobiDB-lite"/>
    </source>
</evidence>
<sequence>MSTPPTHSHGSFASNSSSGQLPVMLGRKPQDVKLELKGGEEKRGRDDVRRMSTKKRGLDSKPTLNFKTAAEELVFGQVYIAVHLTRGIDHANVRTKDSFYIVGNRNQILSLNAVWLEKEQLATLCKDVKRLGARLHLFEAEPYALCKKEKYIPLCMFVITCLLTIGATASSILDWEDGKAALMIAAGLVFSLTVMCCFCLNFRRRKILDWEVPLTELDHFAREWSSKHSLKLRFEFNRVGPSYFVLKPPRRPEVATLTVRSHLCSYGNKSLENENVDSVETTSLSVSPSDVARGAVDARDIYVTQALWACQQDADGELKQRASRRLVGIMKDQTADEALFVGIAAPACADVYPMHLIQCQNKLLSECVEMTQTDCQSDLAHAVHEQCPASAHHHCAGGWDSFNMKLARVLRNLSESQRLLGKSTTQLEDLGHKRCADVCYMDACEVGSKCPGLLSDCKTVRFCAVSQQPSVSGYNRSAIEYLACEAVGLFIGVIRRSVAKCTACEVAGLFMVVVVGRSTRTGRSRSRVKKSSRKILSLLLRHSSRRRRRSGGRGSWGSRQCRLPNRLTQPGSNNVCLSFRPDLERSVTLAGIVQDFVALLTEPLGDHYSKKGTSRLLNLFGQEAVKADCVTLADMRRLVDDLGIEMEDADLQAMLDKAGADDEGQLSMDRFYNVMRHGEPADFWLRVDPGIFVYPNTGDGNVICFPCGGGARRHFGGTERKHRRSDPRKLVIFSGDELTEGLPLYFNSVSLLEELEARVEEPVDPNEQSELYTWGRATNYQLGYGAGTEQQIPKLVQLPSAKLVTQLSCGRFHSTAVTACGRVFTWGVGGASGRLGLELSKKTEAVVVEPMALPQFGPGRHHATKAVAGLNHTLALTSAGKLLVWGANDKGQLGCGQPGETALQPVVMKVGPFQKLRVSDIAAGATHSLCIAGEGSVYAWGCNGRGALGLGAPPSGPLQVAQPQSLPHLKAATCVETNSGGTISVCLVGSHGDAIIFGGSPIAAAAGDSRNPVDNRFFTPGRVRRKDPELSEMNGSDDWQLQRGTQLSPLRAISVSDSECFGIDSDGLVWTWPTTCRPVTADLVALNLTKAVPPSRLPSAPEIRDSGEFVMIETDGLLEEPERIPPSALEADLTDRPREIEIAGVHAIGHAMKAGTMWAVDDSDARHLWQLKRPSKPDGDWAAERFEHLAQVSCFACGPEHQAAVVKYTTPCFDEASQAAEGAQAVVKPKSNVLSLQQLCENKLCAKLSPRSFGLVCDIAWELNRPTLLDRAFRFLCANAPLMFSRLHLPMLSQKGRWSTAASEVLSLLAVSLPGTAGGQGPTAERLGLDFSAAEVQSLQEEQLEAETKKKKKASAGTSPALPQKSSPVSSKASPKSAAVSPYVQPERSSPSIEVQDWVEVRSKPRKSSQELPLQSPKAKPVESPLLAAKSKKAPMKPSLPSEEGTSARSLRLSDFMKPRELKGKGKGPKGPPSVSEEVSMGPSPMLVSAVSAVECKERGPGQGWGTQGPQAAKASVPLPEIIEEESRAKSKVKASQRSAKQAKITTCSWGRDAIPSEQPRNQSIDQIQEEEEHIRQQDEIAEIEAMFAALEVAEIQEALEREGASSGHGEQKPSTAKARGGKAPAAGKASESAKSRAEEGRKQRRSARHGYKSDWWSQDWTGSSWNSGWWESGKQTQWQRYHTVSVMSRSHFIFQLLYGTVCRDCYPNMCTSEYIHPTLHGPDLAATCKVVMLSSPRPQPSAAR</sequence>
<feature type="region of interest" description="Disordered" evidence="3">
    <location>
        <begin position="1601"/>
        <end position="1649"/>
    </location>
</feature>
<dbReference type="Pfam" id="PF00415">
    <property type="entry name" value="RCC1"/>
    <property type="match status" value="4"/>
</dbReference>
<evidence type="ECO:0000256" key="1">
    <source>
        <dbReference type="ARBA" id="ARBA00022737"/>
    </source>
</evidence>
<dbReference type="InterPro" id="IPR009091">
    <property type="entry name" value="RCC1/BLIP-II"/>
</dbReference>
<evidence type="ECO:0000313" key="5">
    <source>
        <dbReference type="EMBL" id="OLQ08732.1"/>
    </source>
</evidence>
<dbReference type="PANTHER" id="PTHR22872">
    <property type="entry name" value="BTK-BINDING PROTEIN-RELATED"/>
    <property type="match status" value="1"/>
</dbReference>
<feature type="transmembrane region" description="Helical" evidence="4">
    <location>
        <begin position="151"/>
        <end position="173"/>
    </location>
</feature>
<feature type="compositionally biased region" description="Basic and acidic residues" evidence="3">
    <location>
        <begin position="1455"/>
        <end position="1464"/>
    </location>
</feature>
<dbReference type="PANTHER" id="PTHR22872:SF2">
    <property type="entry name" value="INHIBITOR OF BRUTON TYROSINE KINASE"/>
    <property type="match status" value="1"/>
</dbReference>
<evidence type="ECO:0000256" key="2">
    <source>
        <dbReference type="PROSITE-ProRule" id="PRU00235"/>
    </source>
</evidence>
<dbReference type="SUPFAM" id="SSF50985">
    <property type="entry name" value="RCC1/BLIP-II"/>
    <property type="match status" value="1"/>
</dbReference>
<keyword evidence="1" id="KW-0677">Repeat</keyword>
<feature type="compositionally biased region" description="Basic and acidic residues" evidence="3">
    <location>
        <begin position="1632"/>
        <end position="1642"/>
    </location>
</feature>
<name>A0A1Q9EMS9_SYMMI</name>
<keyword evidence="4" id="KW-0472">Membrane</keyword>
<keyword evidence="4" id="KW-1133">Transmembrane helix</keyword>
<feature type="repeat" description="RCC1" evidence="2">
    <location>
        <begin position="935"/>
        <end position="990"/>
    </location>
</feature>
<organism evidence="5 6">
    <name type="scientific">Symbiodinium microadriaticum</name>
    <name type="common">Dinoflagellate</name>
    <name type="synonym">Zooxanthella microadriatica</name>
    <dbReference type="NCBI Taxonomy" id="2951"/>
    <lineage>
        <taxon>Eukaryota</taxon>
        <taxon>Sar</taxon>
        <taxon>Alveolata</taxon>
        <taxon>Dinophyceae</taxon>
        <taxon>Suessiales</taxon>
        <taxon>Symbiodiniaceae</taxon>
        <taxon>Symbiodinium</taxon>
    </lineage>
</organism>
<protein>
    <submittedName>
        <fullName evidence="5">RCC1 and BTB domain-containing protein 2</fullName>
    </submittedName>
</protein>
<reference evidence="5 6" key="1">
    <citation type="submission" date="2016-02" db="EMBL/GenBank/DDBJ databases">
        <title>Genome analysis of coral dinoflagellate symbionts highlights evolutionary adaptations to a symbiotic lifestyle.</title>
        <authorList>
            <person name="Aranda M."/>
            <person name="Li Y."/>
            <person name="Liew Y.J."/>
            <person name="Baumgarten S."/>
            <person name="Simakov O."/>
            <person name="Wilson M."/>
            <person name="Piel J."/>
            <person name="Ashoor H."/>
            <person name="Bougouffa S."/>
            <person name="Bajic V.B."/>
            <person name="Ryu T."/>
            <person name="Ravasi T."/>
            <person name="Bayer T."/>
            <person name="Micklem G."/>
            <person name="Kim H."/>
            <person name="Bhak J."/>
            <person name="Lajeunesse T.C."/>
            <person name="Voolstra C.R."/>
        </authorList>
    </citation>
    <scope>NUCLEOTIDE SEQUENCE [LARGE SCALE GENOMIC DNA]</scope>
    <source>
        <strain evidence="5 6">CCMP2467</strain>
    </source>
</reference>
<dbReference type="SUPFAM" id="SSF47473">
    <property type="entry name" value="EF-hand"/>
    <property type="match status" value="1"/>
</dbReference>
<dbReference type="InterPro" id="IPR011992">
    <property type="entry name" value="EF-hand-dom_pair"/>
</dbReference>
<dbReference type="Proteomes" id="UP000186817">
    <property type="component" value="Unassembled WGS sequence"/>
</dbReference>
<feature type="repeat" description="RCC1" evidence="2">
    <location>
        <begin position="769"/>
        <end position="820"/>
    </location>
</feature>
<dbReference type="EMBL" id="LSRX01000111">
    <property type="protein sequence ID" value="OLQ08732.1"/>
    <property type="molecule type" value="Genomic_DNA"/>
</dbReference>
<feature type="region of interest" description="Disordered" evidence="3">
    <location>
        <begin position="1340"/>
        <end position="1483"/>
    </location>
</feature>
<gene>
    <name evidence="5" type="primary">RCBTB2</name>
    <name evidence="5" type="ORF">AK812_SmicGene7706</name>
</gene>
<dbReference type="Gene3D" id="2.130.10.30">
    <property type="entry name" value="Regulator of chromosome condensation 1/beta-lactamase-inhibitor protein II"/>
    <property type="match status" value="1"/>
</dbReference>
<feature type="compositionally biased region" description="Polar residues" evidence="3">
    <location>
        <begin position="1536"/>
        <end position="1549"/>
    </location>
</feature>
<feature type="region of interest" description="Disordered" evidence="3">
    <location>
        <begin position="544"/>
        <end position="563"/>
    </location>
</feature>
<evidence type="ECO:0000313" key="6">
    <source>
        <dbReference type="Proteomes" id="UP000186817"/>
    </source>
</evidence>
<feature type="compositionally biased region" description="Low complexity" evidence="3">
    <location>
        <begin position="1365"/>
        <end position="1382"/>
    </location>
</feature>
<dbReference type="PROSITE" id="PS50012">
    <property type="entry name" value="RCC1_3"/>
    <property type="match status" value="4"/>
</dbReference>